<dbReference type="GO" id="GO:0046872">
    <property type="term" value="F:metal ion binding"/>
    <property type="evidence" value="ECO:0007669"/>
    <property type="project" value="UniProtKB-KW"/>
</dbReference>
<dbReference type="FunFam" id="1.10.340.70:FF:000001">
    <property type="entry name" value="Retrovirus-related Pol polyprotein from transposon gypsy-like Protein"/>
    <property type="match status" value="1"/>
</dbReference>
<evidence type="ECO:0000256" key="13">
    <source>
        <dbReference type="ARBA" id="ARBA00023125"/>
    </source>
</evidence>
<evidence type="ECO:0000256" key="9">
    <source>
        <dbReference type="ARBA" id="ARBA00022842"/>
    </source>
</evidence>
<keyword evidence="7" id="KW-0255">Endonuclease</keyword>
<dbReference type="GO" id="GO:0003677">
    <property type="term" value="F:DNA binding"/>
    <property type="evidence" value="ECO:0007669"/>
    <property type="project" value="UniProtKB-KW"/>
</dbReference>
<dbReference type="GO" id="GO:0015074">
    <property type="term" value="P:DNA integration"/>
    <property type="evidence" value="ECO:0007669"/>
    <property type="project" value="UniProtKB-KW"/>
</dbReference>
<dbReference type="InterPro" id="IPR036397">
    <property type="entry name" value="RNaseH_sf"/>
</dbReference>
<dbReference type="InterPro" id="IPR056924">
    <property type="entry name" value="SH3_Tf2-1"/>
</dbReference>
<gene>
    <name evidence="16" type="ORF">V8G54_036759</name>
</gene>
<feature type="domain" description="Integrase catalytic" evidence="15">
    <location>
        <begin position="272"/>
        <end position="436"/>
    </location>
</feature>
<dbReference type="Gene3D" id="1.10.340.70">
    <property type="match status" value="1"/>
</dbReference>
<evidence type="ECO:0000256" key="8">
    <source>
        <dbReference type="ARBA" id="ARBA00022801"/>
    </source>
</evidence>
<dbReference type="InterPro" id="IPR043502">
    <property type="entry name" value="DNA/RNA_pol_sf"/>
</dbReference>
<organism evidence="16 17">
    <name type="scientific">Vigna mungo</name>
    <name type="common">Black gram</name>
    <name type="synonym">Phaseolus mungo</name>
    <dbReference type="NCBI Taxonomy" id="3915"/>
    <lineage>
        <taxon>Eukaryota</taxon>
        <taxon>Viridiplantae</taxon>
        <taxon>Streptophyta</taxon>
        <taxon>Embryophyta</taxon>
        <taxon>Tracheophyta</taxon>
        <taxon>Spermatophyta</taxon>
        <taxon>Magnoliopsida</taxon>
        <taxon>eudicotyledons</taxon>
        <taxon>Gunneridae</taxon>
        <taxon>Pentapetalae</taxon>
        <taxon>rosids</taxon>
        <taxon>fabids</taxon>
        <taxon>Fabales</taxon>
        <taxon>Fabaceae</taxon>
        <taxon>Papilionoideae</taxon>
        <taxon>50 kb inversion clade</taxon>
        <taxon>NPAAA clade</taxon>
        <taxon>indigoferoid/millettioid clade</taxon>
        <taxon>Phaseoleae</taxon>
        <taxon>Vigna</taxon>
    </lineage>
</organism>
<dbReference type="GO" id="GO:0003887">
    <property type="term" value="F:DNA-directed DNA polymerase activity"/>
    <property type="evidence" value="ECO:0007669"/>
    <property type="project" value="UniProtKB-KW"/>
</dbReference>
<dbReference type="GO" id="GO:0004190">
    <property type="term" value="F:aspartic-type endopeptidase activity"/>
    <property type="evidence" value="ECO:0007669"/>
    <property type="project" value="UniProtKB-KW"/>
</dbReference>
<evidence type="ECO:0000256" key="5">
    <source>
        <dbReference type="ARBA" id="ARBA00022723"/>
    </source>
</evidence>
<dbReference type="PANTHER" id="PTHR37984:SF5">
    <property type="entry name" value="PROTEIN NYNRIN-LIKE"/>
    <property type="match status" value="1"/>
</dbReference>
<dbReference type="InterPro" id="IPR001584">
    <property type="entry name" value="Integrase_cat-core"/>
</dbReference>
<dbReference type="Pfam" id="PF17917">
    <property type="entry name" value="RT_RNaseH"/>
    <property type="match status" value="1"/>
</dbReference>
<keyword evidence="17" id="KW-1185">Reference proteome</keyword>
<evidence type="ECO:0000256" key="7">
    <source>
        <dbReference type="ARBA" id="ARBA00022759"/>
    </source>
</evidence>
<keyword evidence="12" id="KW-0239">DNA-directed DNA polymerase</keyword>
<keyword evidence="10" id="KW-0229">DNA integration</keyword>
<keyword evidence="6" id="KW-0064">Aspartyl protease</keyword>
<keyword evidence="5" id="KW-0479">Metal-binding</keyword>
<keyword evidence="4" id="KW-0540">Nuclease</keyword>
<dbReference type="GO" id="GO:0006310">
    <property type="term" value="P:DNA recombination"/>
    <property type="evidence" value="ECO:0007669"/>
    <property type="project" value="UniProtKB-KW"/>
</dbReference>
<dbReference type="GO" id="GO:0006508">
    <property type="term" value="P:proteolysis"/>
    <property type="evidence" value="ECO:0007669"/>
    <property type="project" value="UniProtKB-KW"/>
</dbReference>
<dbReference type="GO" id="GO:0003964">
    <property type="term" value="F:RNA-directed DNA polymerase activity"/>
    <property type="evidence" value="ECO:0007669"/>
    <property type="project" value="UniProtKB-KW"/>
</dbReference>
<keyword evidence="9" id="KW-0460">Magnesium</keyword>
<dbReference type="CDD" id="cd09274">
    <property type="entry name" value="RNase_HI_RT_Ty3"/>
    <property type="match status" value="1"/>
</dbReference>
<dbReference type="InterPro" id="IPR012337">
    <property type="entry name" value="RNaseH-like_sf"/>
</dbReference>
<dbReference type="EMBL" id="CP144690">
    <property type="protein sequence ID" value="WVY91245.1"/>
    <property type="molecule type" value="Genomic_DNA"/>
</dbReference>
<keyword evidence="14" id="KW-0233">DNA recombination</keyword>
<accession>A0AAQ3MI08</accession>
<reference evidence="16 17" key="1">
    <citation type="journal article" date="2023" name="Life. Sci Alliance">
        <title>Evolutionary insights into 3D genome organization and epigenetic landscape of Vigna mungo.</title>
        <authorList>
            <person name="Junaid A."/>
            <person name="Singh B."/>
            <person name="Bhatia S."/>
        </authorList>
    </citation>
    <scope>NUCLEOTIDE SEQUENCE [LARGE SCALE GENOMIC DNA]</scope>
    <source>
        <strain evidence="16">Urdbean</strain>
    </source>
</reference>
<evidence type="ECO:0000256" key="10">
    <source>
        <dbReference type="ARBA" id="ARBA00022908"/>
    </source>
</evidence>
<evidence type="ECO:0000259" key="15">
    <source>
        <dbReference type="PROSITE" id="PS50994"/>
    </source>
</evidence>
<evidence type="ECO:0000256" key="6">
    <source>
        <dbReference type="ARBA" id="ARBA00022750"/>
    </source>
</evidence>
<dbReference type="Pfam" id="PF24626">
    <property type="entry name" value="SH3_Tf2-1"/>
    <property type="match status" value="1"/>
</dbReference>
<dbReference type="SUPFAM" id="SSF56672">
    <property type="entry name" value="DNA/RNA polymerases"/>
    <property type="match status" value="1"/>
</dbReference>
<evidence type="ECO:0000313" key="17">
    <source>
        <dbReference type="Proteomes" id="UP001374535"/>
    </source>
</evidence>
<evidence type="ECO:0000256" key="4">
    <source>
        <dbReference type="ARBA" id="ARBA00022722"/>
    </source>
</evidence>
<protein>
    <recommendedName>
        <fullName evidence="15">Integrase catalytic domain-containing protein</fullName>
    </recommendedName>
</protein>
<dbReference type="Proteomes" id="UP001374535">
    <property type="component" value="Chromosome 11"/>
</dbReference>
<keyword evidence="3" id="KW-0548">Nucleotidyltransferase</keyword>
<dbReference type="Gene3D" id="3.30.420.10">
    <property type="entry name" value="Ribonuclease H-like superfamily/Ribonuclease H"/>
    <property type="match status" value="1"/>
</dbReference>
<dbReference type="SUPFAM" id="SSF54160">
    <property type="entry name" value="Chromo domain-like"/>
    <property type="match status" value="1"/>
</dbReference>
<dbReference type="AlphaFoldDB" id="A0AAQ3MI08"/>
<keyword evidence="8" id="KW-0378">Hydrolase</keyword>
<sequence length="727" mass="82542">METSKLQAVMDWPGPTSLKQLRGFLGLTGYSYAAFEQLKLAITQAPVLAMPDFSKPFVLETDASGVGIGAVLSQEHHPIVFFSKKLSAAMQKQSTYTREFYAITEAIAKFRHYLLGHKFVIRTDQKGLKSLMEQAIHTPEQQKWLHKLLGYDFTIEYKPGKDNIAADSLSRFCFMAWSQPNFQILHAIREVDNLLLWKGRLVIPQSHVLIQQILHEFHSSLMGGHAGFTRTLARIAAQFYWKGMNKDVQQFVQACLICQQAKMSHTLPAGLLQPLPIPEQIWEDIAMDFITGLPPSNGFTVILVVVDRLSKYGHFSPLKADYSSKSVVENFVKSVVKLHGILKTIVSDRDKVFLSHFWQQLFKLSGTSLHMSTAYHPPSDGQSKSLNKCLEMYLRCFTYESPKDWAKLLPWAEYWYNTSYHHSYGMTPFKIVYGRDPLALVKYNRNPHDSLSVQDQLLQRDVTISKLKVNLYKAQQYMKKQADKKRRFMELQIGDLVLVKLQPYRQHTIALRKNQKLCMRFFGPFPVIQRISPVAYKLLLPPTTKIHPVFHCSQLKPCKGNHSQPYVPLPTTSNDLPPVIQPVAILKSRVILRGMNQVPQVLVQWEGLEVDNATWEDQSTLQQAFPNLNLEDKVGLNGGGIVTHVERAEESNVNTPHQGESGPCLNSSVVDHPLGPATDHRFGKLLLHQLANQMRASMSNLNMDIEGLAKDFSVWSTSGALENQRQQ</sequence>
<dbReference type="SUPFAM" id="SSF53098">
    <property type="entry name" value="Ribonuclease H-like"/>
    <property type="match status" value="1"/>
</dbReference>
<evidence type="ECO:0000256" key="14">
    <source>
        <dbReference type="ARBA" id="ARBA00023172"/>
    </source>
</evidence>
<dbReference type="PROSITE" id="PS50994">
    <property type="entry name" value="INTEGRASE"/>
    <property type="match status" value="1"/>
</dbReference>
<proteinExistence type="predicted"/>
<keyword evidence="2" id="KW-0808">Transferase</keyword>
<dbReference type="PANTHER" id="PTHR37984">
    <property type="entry name" value="PROTEIN CBG26694"/>
    <property type="match status" value="1"/>
</dbReference>
<evidence type="ECO:0000256" key="12">
    <source>
        <dbReference type="ARBA" id="ARBA00022932"/>
    </source>
</evidence>
<evidence type="ECO:0000256" key="1">
    <source>
        <dbReference type="ARBA" id="ARBA00022670"/>
    </source>
</evidence>
<evidence type="ECO:0000256" key="3">
    <source>
        <dbReference type="ARBA" id="ARBA00022695"/>
    </source>
</evidence>
<evidence type="ECO:0000256" key="11">
    <source>
        <dbReference type="ARBA" id="ARBA00022918"/>
    </source>
</evidence>
<keyword evidence="11" id="KW-0695">RNA-directed DNA polymerase</keyword>
<evidence type="ECO:0000256" key="2">
    <source>
        <dbReference type="ARBA" id="ARBA00022679"/>
    </source>
</evidence>
<dbReference type="Pfam" id="PF17921">
    <property type="entry name" value="Integrase_H2C2"/>
    <property type="match status" value="1"/>
</dbReference>
<keyword evidence="1" id="KW-0645">Protease</keyword>
<dbReference type="Gene3D" id="3.10.20.370">
    <property type="match status" value="1"/>
</dbReference>
<dbReference type="InterPro" id="IPR016197">
    <property type="entry name" value="Chromo-like_dom_sf"/>
</dbReference>
<name>A0AAQ3MI08_VIGMU</name>
<dbReference type="InterPro" id="IPR041373">
    <property type="entry name" value="RT_RNaseH"/>
</dbReference>
<dbReference type="InterPro" id="IPR050951">
    <property type="entry name" value="Retrovirus_Pol_polyprotein"/>
</dbReference>
<keyword evidence="13" id="KW-0238">DNA-binding</keyword>
<evidence type="ECO:0000313" key="16">
    <source>
        <dbReference type="EMBL" id="WVY91245.1"/>
    </source>
</evidence>
<dbReference type="FunFam" id="3.10.20.370:FF:000001">
    <property type="entry name" value="Retrovirus-related Pol polyprotein from transposon 17.6-like protein"/>
    <property type="match status" value="1"/>
</dbReference>
<dbReference type="InterPro" id="IPR041588">
    <property type="entry name" value="Integrase_H2C2"/>
</dbReference>